<evidence type="ECO:0000313" key="4">
    <source>
        <dbReference type="Proteomes" id="UP000270342"/>
    </source>
</evidence>
<dbReference type="Pfam" id="PF20091">
    <property type="entry name" value="Abhydrolase_10"/>
    <property type="match status" value="1"/>
</dbReference>
<organism evidence="3 4">
    <name type="scientific">Pararobbsia silviterrae</name>
    <dbReference type="NCBI Taxonomy" id="1792498"/>
    <lineage>
        <taxon>Bacteria</taxon>
        <taxon>Pseudomonadati</taxon>
        <taxon>Pseudomonadota</taxon>
        <taxon>Betaproteobacteria</taxon>
        <taxon>Burkholderiales</taxon>
        <taxon>Burkholderiaceae</taxon>
        <taxon>Pararobbsia</taxon>
    </lineage>
</organism>
<dbReference type="Proteomes" id="UP000270342">
    <property type="component" value="Unassembled WGS sequence"/>
</dbReference>
<evidence type="ECO:0000256" key="1">
    <source>
        <dbReference type="SAM" id="SignalP"/>
    </source>
</evidence>
<dbReference type="OrthoDB" id="222879at2"/>
<name>A0A494X146_9BURK</name>
<dbReference type="InterPro" id="IPR045394">
    <property type="entry name" value="Abhydrolase_dom"/>
</dbReference>
<dbReference type="AlphaFoldDB" id="A0A494X146"/>
<evidence type="ECO:0000313" key="3">
    <source>
        <dbReference type="EMBL" id="RKP44447.1"/>
    </source>
</evidence>
<dbReference type="RefSeq" id="WP_121091344.1">
    <property type="nucleotide sequence ID" value="NZ_RBZU01000020.1"/>
</dbReference>
<sequence length="742" mass="77343">MKKPVAGAVLLTSVLAACSSVGDHASTAMREGGRVRTFEVHSDGPAFGGAVPTGASGPYRVITATVHGELDPAAPANAGIAGLAQAPRDADGYVEYATDVVILTPQNPANGKRVLFYDVVNRGLRLGQTTFVGGGALDTGAAPNGSIPSLLEDGYTVVWSGWQGTIPMTGNATLASTGAVGVSFPVARNADGTSIVGQSREEFIPDYAGGVPTSIPLTYPPAKPSDVSTPTLTARQSWATQTAQGRAGDATYDAPSVPVSNWHYTRAANGGYAVDFTPPASVPGPRGTNVAPDAGTIYSFVYEAADPTVNGIGFAAVRDLVAFLRYRPSDATGHANPLNGLKQAACVTATCTPEATNIDVAIGEGISQSGRFLRDFLYQGFNTDVDGHVVFDAMLPIVPGARRTWINSMFSQPGRWSKEHEDHFMPGFQFPFAYNVMTDPVTGKTDGLLARCSANASCPKIMQIDGAFEWWGAAASLVTTDGAGHDLTLPPNVRYYLVPGTQHTGGPGVTTGLYDIPAPGSLCALPRSTVAEEPVDRALVRALERWVAQDETPPPSRYPTIASGEAVAPNATGFPDLTRVVVPNGPNAAPTSLSVPSRDIHNPLFVTDYSTAIPRVNTSKPYAIFESRVDRDGNETSGVRVPDLVAPIATYTGWSPRGAGHAEGESCSMFGSVIAFAPSDGARAPGDPRASLADRYTGRADYVAKVTAAANALAAQGYLLPVDAAAYASRARQVSPLLIPNP</sequence>
<reference evidence="3 4" key="1">
    <citation type="submission" date="2018-10" db="EMBL/GenBank/DDBJ databases">
        <title>Robbsia sp. DHC34, isolated from soil.</title>
        <authorList>
            <person name="Gao Z.-H."/>
            <person name="Qiu L.-H."/>
        </authorList>
    </citation>
    <scope>NUCLEOTIDE SEQUENCE [LARGE SCALE GENOMIC DNA]</scope>
    <source>
        <strain evidence="3 4">DHC34</strain>
    </source>
</reference>
<comment type="caution">
    <text evidence="3">The sequence shown here is derived from an EMBL/GenBank/DDBJ whole genome shotgun (WGS) entry which is preliminary data.</text>
</comment>
<protein>
    <submittedName>
        <fullName evidence="3">Peptidase</fullName>
    </submittedName>
</protein>
<keyword evidence="4" id="KW-1185">Reference proteome</keyword>
<dbReference type="PROSITE" id="PS51257">
    <property type="entry name" value="PROKAR_LIPOPROTEIN"/>
    <property type="match status" value="1"/>
</dbReference>
<dbReference type="EMBL" id="RBZU01000020">
    <property type="protein sequence ID" value="RKP44447.1"/>
    <property type="molecule type" value="Genomic_DNA"/>
</dbReference>
<feature type="signal peptide" evidence="1">
    <location>
        <begin position="1"/>
        <end position="25"/>
    </location>
</feature>
<evidence type="ECO:0000259" key="2">
    <source>
        <dbReference type="Pfam" id="PF20091"/>
    </source>
</evidence>
<gene>
    <name evidence="3" type="ORF">D7S86_27630</name>
</gene>
<proteinExistence type="predicted"/>
<keyword evidence="1" id="KW-0732">Signal</keyword>
<feature type="chain" id="PRO_5019716165" evidence="1">
    <location>
        <begin position="26"/>
        <end position="742"/>
    </location>
</feature>
<accession>A0A494X146</accession>
<feature type="domain" description="Alpha/beta hydrolase" evidence="2">
    <location>
        <begin position="310"/>
        <end position="727"/>
    </location>
</feature>